<protein>
    <submittedName>
        <fullName evidence="5">Bifunctional metallophosphatase/5'-nucleotidase</fullName>
    </submittedName>
</protein>
<keyword evidence="2" id="KW-0378">Hydrolase</keyword>
<dbReference type="InterPro" id="IPR029052">
    <property type="entry name" value="Metallo-depent_PP-like"/>
</dbReference>
<dbReference type="Pfam" id="PF00149">
    <property type="entry name" value="Metallophos"/>
    <property type="match status" value="1"/>
</dbReference>
<feature type="domain" description="5'-Nucleotidase C-terminal" evidence="4">
    <location>
        <begin position="285"/>
        <end position="388"/>
    </location>
</feature>
<accession>A0ABW5XWN6</accession>
<name>A0ABW5XWN6_9BACL</name>
<dbReference type="Gene3D" id="3.90.780.10">
    <property type="entry name" value="5'-Nucleotidase, C-terminal domain"/>
    <property type="match status" value="1"/>
</dbReference>
<dbReference type="EMBL" id="JBHUOR010000008">
    <property type="protein sequence ID" value="MFD2867136.1"/>
    <property type="molecule type" value="Genomic_DNA"/>
</dbReference>
<evidence type="ECO:0000259" key="4">
    <source>
        <dbReference type="Pfam" id="PF02872"/>
    </source>
</evidence>
<dbReference type="PRINTS" id="PR01607">
    <property type="entry name" value="APYRASEFAMLY"/>
</dbReference>
<dbReference type="CDD" id="cd00845">
    <property type="entry name" value="MPP_UshA_N_like"/>
    <property type="match status" value="1"/>
</dbReference>
<dbReference type="SUPFAM" id="SSF55816">
    <property type="entry name" value="5'-nucleotidase (syn. UDP-sugar hydrolase), C-terminal domain"/>
    <property type="match status" value="1"/>
</dbReference>
<keyword evidence="2" id="KW-0547">Nucleotide-binding</keyword>
<keyword evidence="6" id="KW-1185">Reference proteome</keyword>
<evidence type="ECO:0000313" key="5">
    <source>
        <dbReference type="EMBL" id="MFD2867136.1"/>
    </source>
</evidence>
<dbReference type="PANTHER" id="PTHR11575">
    <property type="entry name" value="5'-NUCLEOTIDASE-RELATED"/>
    <property type="match status" value="1"/>
</dbReference>
<sequence>METIHIYHTNDVHSHLDSWPRTRSYLQERRAFHEQHDEACLIVDIGDFIDRSNIFTEATLGKSSITLLNEANYDAVTIGNNEGITLAKEALNQLYTEAKFNVIVNNLKEPDGKMPTWVEPYHVYTLASGTKLGVVAATAPFPDYYNNLGWKIEDPFTRLHESIAQARKEADIIICLSHLGLHSDERLAEQERDVTLIFGSHTHHVLEHGKYINQTLLTGGGKYGRYIGHSIIHYDGMVQRVETELIDTTTLPPERGEHREVAAQQRYGEELLDVEVFETTRFYNKEWYHYSKLSHFFAEALLDFSGADCAFFNAGIFLTDMKKGPVTALDIHRMLPHPINACIFELNEAQLRDILAIIERAEEWPRRELRGLGFRGTVVGKMLTYHFKQQDGHILVNDKILAPGETVKVATLDMFTFGWFFPALKALPKTYLLPQFLRDILTIYGHKHFV</sequence>
<keyword evidence="1" id="KW-0732">Signal</keyword>
<dbReference type="PIRSF" id="PIRSF036361">
    <property type="entry name" value="YunD"/>
    <property type="match status" value="1"/>
</dbReference>
<gene>
    <name evidence="5" type="ORF">ACFSY7_01215</name>
</gene>
<dbReference type="RefSeq" id="WP_380146523.1">
    <property type="nucleotide sequence ID" value="NZ_JBHUOR010000008.1"/>
</dbReference>
<comment type="similarity">
    <text evidence="2">Belongs to the 5'-nucleotidase family.</text>
</comment>
<dbReference type="Gene3D" id="3.60.21.10">
    <property type="match status" value="1"/>
</dbReference>
<evidence type="ECO:0000256" key="2">
    <source>
        <dbReference type="RuleBase" id="RU362119"/>
    </source>
</evidence>
<dbReference type="Pfam" id="PF02872">
    <property type="entry name" value="5_nucleotid_C"/>
    <property type="match status" value="1"/>
</dbReference>
<dbReference type="PANTHER" id="PTHR11575:SF23">
    <property type="entry name" value="5-NUCLEOTIDASE FAMILY PROTEIN"/>
    <property type="match status" value="1"/>
</dbReference>
<dbReference type="SUPFAM" id="SSF56300">
    <property type="entry name" value="Metallo-dependent phosphatases"/>
    <property type="match status" value="1"/>
</dbReference>
<evidence type="ECO:0000259" key="3">
    <source>
        <dbReference type="Pfam" id="PF00149"/>
    </source>
</evidence>
<dbReference type="InterPro" id="IPR036907">
    <property type="entry name" value="5'-Nucleotdase_C_sf"/>
</dbReference>
<organism evidence="5 6">
    <name type="scientific">Kurthia populi</name>
    <dbReference type="NCBI Taxonomy" id="1562132"/>
    <lineage>
        <taxon>Bacteria</taxon>
        <taxon>Bacillati</taxon>
        <taxon>Bacillota</taxon>
        <taxon>Bacilli</taxon>
        <taxon>Bacillales</taxon>
        <taxon>Caryophanaceae</taxon>
        <taxon>Kurthia</taxon>
    </lineage>
</organism>
<evidence type="ECO:0000256" key="1">
    <source>
        <dbReference type="ARBA" id="ARBA00022729"/>
    </source>
</evidence>
<feature type="domain" description="Calcineurin-like phosphoesterase" evidence="3">
    <location>
        <begin position="5"/>
        <end position="204"/>
    </location>
</feature>
<reference evidence="6" key="1">
    <citation type="journal article" date="2019" name="Int. J. Syst. Evol. Microbiol.">
        <title>The Global Catalogue of Microorganisms (GCM) 10K type strain sequencing project: providing services to taxonomists for standard genome sequencing and annotation.</title>
        <authorList>
            <consortium name="The Broad Institute Genomics Platform"/>
            <consortium name="The Broad Institute Genome Sequencing Center for Infectious Disease"/>
            <person name="Wu L."/>
            <person name="Ma J."/>
        </authorList>
    </citation>
    <scope>NUCLEOTIDE SEQUENCE [LARGE SCALE GENOMIC DNA]</scope>
    <source>
        <strain evidence="6">KCTC 33522</strain>
    </source>
</reference>
<dbReference type="InterPro" id="IPR011240">
    <property type="entry name" value="Pesterase_YunD"/>
</dbReference>
<dbReference type="Proteomes" id="UP001597568">
    <property type="component" value="Unassembled WGS sequence"/>
</dbReference>
<dbReference type="InterPro" id="IPR008334">
    <property type="entry name" value="5'-Nucleotdase_C"/>
</dbReference>
<comment type="caution">
    <text evidence="5">The sequence shown here is derived from an EMBL/GenBank/DDBJ whole genome shotgun (WGS) entry which is preliminary data.</text>
</comment>
<dbReference type="InterPro" id="IPR004843">
    <property type="entry name" value="Calcineurin-like_PHP"/>
</dbReference>
<proteinExistence type="inferred from homology"/>
<evidence type="ECO:0000313" key="6">
    <source>
        <dbReference type="Proteomes" id="UP001597568"/>
    </source>
</evidence>
<dbReference type="InterPro" id="IPR006179">
    <property type="entry name" value="5_nucleotidase/apyrase"/>
</dbReference>